<dbReference type="Proteomes" id="UP000829542">
    <property type="component" value="Chromosome"/>
</dbReference>
<organism evidence="1 2">
    <name type="scientific">Ignatzschineria rhizosphaerae</name>
    <dbReference type="NCBI Taxonomy" id="2923279"/>
    <lineage>
        <taxon>Bacteria</taxon>
        <taxon>Pseudomonadati</taxon>
        <taxon>Pseudomonadota</taxon>
        <taxon>Gammaproteobacteria</taxon>
        <taxon>Cardiobacteriales</taxon>
        <taxon>Ignatzschineriaceae</taxon>
        <taxon>Ignatzschineria</taxon>
    </lineage>
</organism>
<evidence type="ECO:0000313" key="1">
    <source>
        <dbReference type="EMBL" id="UNM96512.1"/>
    </source>
</evidence>
<protein>
    <submittedName>
        <fullName evidence="1">Uncharacterized protein</fullName>
    </submittedName>
</protein>
<name>A0ABY3X4Z2_9GAMM</name>
<evidence type="ECO:0000313" key="2">
    <source>
        <dbReference type="Proteomes" id="UP000829542"/>
    </source>
</evidence>
<sequence length="129" mass="14695">MMITLILLLLIASVVGIVVRDMMLKKQIDNELNNAKEIISEVALNLSMEKVLSPITVSNQFLKEKAPEIKSITIYPDNHLEVLFNKLFINNEEKKFIFSFNSLDHLTRGLLKCQSGDVSIHLLPNQCRD</sequence>
<gene>
    <name evidence="1" type="ORF">MMG00_01205</name>
</gene>
<dbReference type="RefSeq" id="WP_242150224.1">
    <property type="nucleotide sequence ID" value="NZ_CP093379.1"/>
</dbReference>
<proteinExistence type="predicted"/>
<accession>A0ABY3X4Z2</accession>
<reference evidence="1 2" key="1">
    <citation type="submission" date="2022-03" db="EMBL/GenBank/DDBJ databases">
        <title>Ignatzschineria rhizosphaerae HR5S32.</title>
        <authorList>
            <person name="Sun J.Q."/>
            <person name="Feng J.Y."/>
        </authorList>
    </citation>
    <scope>NUCLEOTIDE SEQUENCE [LARGE SCALE GENOMIC DNA]</scope>
    <source>
        <strain evidence="1 2">HR5S32</strain>
    </source>
</reference>
<keyword evidence="2" id="KW-1185">Reference proteome</keyword>
<dbReference type="EMBL" id="CP093379">
    <property type="protein sequence ID" value="UNM96512.1"/>
    <property type="molecule type" value="Genomic_DNA"/>
</dbReference>